<comment type="caution">
    <text evidence="1">The sequence shown here is derived from an EMBL/GenBank/DDBJ whole genome shotgun (WGS) entry which is preliminary data.</text>
</comment>
<keyword evidence="2" id="KW-1185">Reference proteome</keyword>
<dbReference type="AlphaFoldDB" id="A0A812Y3K8"/>
<evidence type="ECO:0000313" key="1">
    <source>
        <dbReference type="EMBL" id="CAE7761636.1"/>
    </source>
</evidence>
<evidence type="ECO:0000313" key="2">
    <source>
        <dbReference type="Proteomes" id="UP000601435"/>
    </source>
</evidence>
<organism evidence="1 2">
    <name type="scientific">Symbiodinium necroappetens</name>
    <dbReference type="NCBI Taxonomy" id="1628268"/>
    <lineage>
        <taxon>Eukaryota</taxon>
        <taxon>Sar</taxon>
        <taxon>Alveolata</taxon>
        <taxon>Dinophyceae</taxon>
        <taxon>Suessiales</taxon>
        <taxon>Symbiodiniaceae</taxon>
        <taxon>Symbiodinium</taxon>
    </lineage>
</organism>
<sequence length="113" mass="12183">MVLSFAFEPACEGEKVLVVDAKIVKDLDRDIWERVYPNGVGISDLMFVGSLPGAHCRLPDLIVAPDFDTDLEMIDADQSNTESASVSIRGHVPGAPWSQHVTTSLGSSLAENL</sequence>
<dbReference type="EMBL" id="CAJNJA010039968">
    <property type="protein sequence ID" value="CAE7761636.1"/>
    <property type="molecule type" value="Genomic_DNA"/>
</dbReference>
<name>A0A812Y3K8_9DINO</name>
<dbReference type="OrthoDB" id="406717at2759"/>
<protein>
    <submittedName>
        <fullName evidence="1">Uncharacterized protein</fullName>
    </submittedName>
</protein>
<gene>
    <name evidence="1" type="ORF">SNEC2469_LOCUS22163</name>
</gene>
<reference evidence="1" key="1">
    <citation type="submission" date="2021-02" db="EMBL/GenBank/DDBJ databases">
        <authorList>
            <person name="Dougan E. K."/>
            <person name="Rhodes N."/>
            <person name="Thang M."/>
            <person name="Chan C."/>
        </authorList>
    </citation>
    <scope>NUCLEOTIDE SEQUENCE</scope>
</reference>
<accession>A0A812Y3K8</accession>
<dbReference type="Proteomes" id="UP000601435">
    <property type="component" value="Unassembled WGS sequence"/>
</dbReference>
<proteinExistence type="predicted"/>